<feature type="transmembrane region" description="Helical" evidence="1">
    <location>
        <begin position="189"/>
        <end position="206"/>
    </location>
</feature>
<dbReference type="GO" id="GO:0016020">
    <property type="term" value="C:membrane"/>
    <property type="evidence" value="ECO:0007669"/>
    <property type="project" value="InterPro"/>
</dbReference>
<organism evidence="2 3">
    <name type="scientific">Alkalicoccobacillus porphyridii</name>
    <dbReference type="NCBI Taxonomy" id="2597270"/>
    <lineage>
        <taxon>Bacteria</taxon>
        <taxon>Bacillati</taxon>
        <taxon>Bacillota</taxon>
        <taxon>Bacilli</taxon>
        <taxon>Bacillales</taxon>
        <taxon>Bacillaceae</taxon>
        <taxon>Alkalicoccobacillus</taxon>
    </lineage>
</organism>
<keyword evidence="1" id="KW-0472">Membrane</keyword>
<sequence>MNALNLWQDRVQTYWREAGRYLKLIGNSGFLFTVYFLFIVGSYYYQQILEQLPEQFPTVELFTVVFLFIVTRSRVRTFVKQADVVFLLPYEGKMGDYFRSAIRYSFFVQSFILALCMLLLGPLFVLRIGTGGVFWSALAVLIIAKLWNVLSSWEEQRLQSKQERISHMLLRGLINAVLLYLLFSQAGFVYIGALIVLMFGLYALYWRKLGQTYSLKWDHLIQVEESMVMFFYRIANAFTDVPQLRNQVRERTYLSWLIPLLTGKNKSVYTFLMSRSFVRANDYLGIYVRLVLVSAFILYILPTGWIQIAVLLVFMHMVMMQLSTIWFHYDMNMWVDIYPSEPNGREKALTQLSLKLMAFAAVLQSAILFIFGDPIIASFGLAAGLVFAYLGSTSLIHKRKKQAV</sequence>
<comment type="caution">
    <text evidence="2">The sequence shown here is derived from an EMBL/GenBank/DDBJ whole genome shotgun (WGS) entry which is preliminary data.</text>
</comment>
<dbReference type="Proteomes" id="UP000318521">
    <property type="component" value="Unassembled WGS sequence"/>
</dbReference>
<dbReference type="AlphaFoldDB" id="A0A553ZWE3"/>
<feature type="transmembrane region" description="Helical" evidence="1">
    <location>
        <begin position="308"/>
        <end position="327"/>
    </location>
</feature>
<feature type="transmembrane region" description="Helical" evidence="1">
    <location>
        <begin position="132"/>
        <end position="153"/>
    </location>
</feature>
<dbReference type="PIRSF" id="PIRSF037259">
    <property type="entry name" value="EcsB_ABC"/>
    <property type="match status" value="1"/>
</dbReference>
<feature type="transmembrane region" description="Helical" evidence="1">
    <location>
        <begin position="348"/>
        <end position="370"/>
    </location>
</feature>
<dbReference type="Pfam" id="PF05975">
    <property type="entry name" value="EcsB"/>
    <property type="match status" value="1"/>
</dbReference>
<dbReference type="OrthoDB" id="2447941at2"/>
<evidence type="ECO:0000313" key="2">
    <source>
        <dbReference type="EMBL" id="TSB45787.1"/>
    </source>
</evidence>
<keyword evidence="1" id="KW-1133">Transmembrane helix</keyword>
<gene>
    <name evidence="2" type="ORF">FN960_14980</name>
</gene>
<feature type="transmembrane region" description="Helical" evidence="1">
    <location>
        <begin position="104"/>
        <end position="126"/>
    </location>
</feature>
<protein>
    <submittedName>
        <fullName evidence="2">ABC transporter permease</fullName>
    </submittedName>
</protein>
<name>A0A553ZWE3_9BACI</name>
<evidence type="ECO:0000313" key="3">
    <source>
        <dbReference type="Proteomes" id="UP000318521"/>
    </source>
</evidence>
<dbReference type="InterPro" id="IPR010288">
    <property type="entry name" value="EcsB_ABC"/>
</dbReference>
<keyword evidence="1" id="KW-0812">Transmembrane</keyword>
<feature type="transmembrane region" description="Helical" evidence="1">
    <location>
        <begin position="55"/>
        <end position="71"/>
    </location>
</feature>
<accession>A0A553ZWE3</accession>
<dbReference type="RefSeq" id="WP_143849634.1">
    <property type="nucleotide sequence ID" value="NZ_VLXZ01000009.1"/>
</dbReference>
<keyword evidence="3" id="KW-1185">Reference proteome</keyword>
<proteinExistence type="predicted"/>
<feature type="transmembrane region" description="Helical" evidence="1">
    <location>
        <begin position="165"/>
        <end position="183"/>
    </location>
</feature>
<feature type="transmembrane region" description="Helical" evidence="1">
    <location>
        <begin position="283"/>
        <end position="302"/>
    </location>
</feature>
<feature type="transmembrane region" description="Helical" evidence="1">
    <location>
        <begin position="21"/>
        <end position="43"/>
    </location>
</feature>
<feature type="transmembrane region" description="Helical" evidence="1">
    <location>
        <begin position="376"/>
        <end position="396"/>
    </location>
</feature>
<reference evidence="2 3" key="1">
    <citation type="submission" date="2019-07" db="EMBL/GenBank/DDBJ databases">
        <authorList>
            <person name="Park Y.J."/>
            <person name="Jeong S.E."/>
            <person name="Jung H.S."/>
        </authorList>
    </citation>
    <scope>NUCLEOTIDE SEQUENCE [LARGE SCALE GENOMIC DNA]</scope>
    <source>
        <strain evidence="3">P16(2019)</strain>
    </source>
</reference>
<evidence type="ECO:0000256" key="1">
    <source>
        <dbReference type="SAM" id="Phobius"/>
    </source>
</evidence>
<dbReference type="EMBL" id="VLXZ01000009">
    <property type="protein sequence ID" value="TSB45787.1"/>
    <property type="molecule type" value="Genomic_DNA"/>
</dbReference>